<dbReference type="InterPro" id="IPR050931">
    <property type="entry name" value="Mito_Protein_Transport_Metaxin"/>
</dbReference>
<gene>
    <name evidence="2" type="ORF">NBZ79_17355</name>
</gene>
<dbReference type="PANTHER" id="PTHR12289:SF67">
    <property type="match status" value="1"/>
</dbReference>
<proteinExistence type="predicted"/>
<dbReference type="SUPFAM" id="SSF47616">
    <property type="entry name" value="GST C-terminal domain-like"/>
    <property type="match status" value="1"/>
</dbReference>
<evidence type="ECO:0000313" key="3">
    <source>
        <dbReference type="Proteomes" id="UP001056291"/>
    </source>
</evidence>
<dbReference type="CDD" id="cd00570">
    <property type="entry name" value="GST_N_family"/>
    <property type="match status" value="1"/>
</dbReference>
<feature type="domain" description="GST N-terminal" evidence="1">
    <location>
        <begin position="11"/>
        <end position="83"/>
    </location>
</feature>
<dbReference type="RefSeq" id="WP_251933864.1">
    <property type="nucleotide sequence ID" value="NZ_CP098747.1"/>
</dbReference>
<dbReference type="PANTHER" id="PTHR12289">
    <property type="entry name" value="METAXIN RELATED"/>
    <property type="match status" value="1"/>
</dbReference>
<evidence type="ECO:0000259" key="1">
    <source>
        <dbReference type="Pfam" id="PF13417"/>
    </source>
</evidence>
<organism evidence="2 3">
    <name type="scientific">Sneathiella marina</name>
    <dbReference type="NCBI Taxonomy" id="2950108"/>
    <lineage>
        <taxon>Bacteria</taxon>
        <taxon>Pseudomonadati</taxon>
        <taxon>Pseudomonadota</taxon>
        <taxon>Alphaproteobacteria</taxon>
        <taxon>Sneathiellales</taxon>
        <taxon>Sneathiellaceae</taxon>
        <taxon>Sneathiella</taxon>
    </lineage>
</organism>
<dbReference type="Gene3D" id="3.40.30.10">
    <property type="entry name" value="Glutaredoxin"/>
    <property type="match status" value="1"/>
</dbReference>
<reference evidence="2" key="1">
    <citation type="submission" date="2022-06" db="EMBL/GenBank/DDBJ databases">
        <title>Sneathiella actinostolidae sp. nov., isolated from a sea anemonein the Western Pacific Ocean.</title>
        <authorList>
            <person name="Wei M.J."/>
        </authorList>
    </citation>
    <scope>NUCLEOTIDE SEQUENCE</scope>
    <source>
        <strain evidence="2">PHK-P5</strain>
    </source>
</reference>
<dbReference type="Proteomes" id="UP001056291">
    <property type="component" value="Chromosome"/>
</dbReference>
<dbReference type="InterPro" id="IPR036249">
    <property type="entry name" value="Thioredoxin-like_sf"/>
</dbReference>
<dbReference type="SUPFAM" id="SSF52833">
    <property type="entry name" value="Thioredoxin-like"/>
    <property type="match status" value="1"/>
</dbReference>
<protein>
    <submittedName>
        <fullName evidence="2">Glutathione S-transferase family protein</fullName>
    </submittedName>
</protein>
<accession>A0ABY4W181</accession>
<sequence length="340" mass="38394">MSGQQSGPYTLIGSNGSPYSLKMRALMRYRRLPFNWVLRTTRNRAEFEAVKPALVPVLKLPEDGSLHIDSTPLIYRLEDRHPDARSVIPKNKAHAFLSHLIEDMADEWCTKMMFHYRWTYDADIHYASYWIADDSFPDDVGEKRDSMAKSFAERQIGRMPLVGCTPENAPVIETGYQRILSLLETHVGQYEFLFGTRPSIGDFGLYGQLRVLATDPTPLSIIRAIAQRTESWLRQMDDASGIEGDWAAKDTLPAATQGLLEFAGYVYLPFLAANAQAISKGQDSFSLTLLDHPYSQGVFPYQVKCLQDLKRRYNELSEENRATVDHYLGGTGALEILASN</sequence>
<evidence type="ECO:0000313" key="2">
    <source>
        <dbReference type="EMBL" id="USG60928.1"/>
    </source>
</evidence>
<dbReference type="InterPro" id="IPR004045">
    <property type="entry name" value="Glutathione_S-Trfase_N"/>
</dbReference>
<dbReference type="EMBL" id="CP098747">
    <property type="protein sequence ID" value="USG60928.1"/>
    <property type="molecule type" value="Genomic_DNA"/>
</dbReference>
<keyword evidence="3" id="KW-1185">Reference proteome</keyword>
<dbReference type="Gene3D" id="1.20.1050.10">
    <property type="match status" value="1"/>
</dbReference>
<name>A0ABY4W181_9PROT</name>
<dbReference type="Pfam" id="PF13417">
    <property type="entry name" value="GST_N_3"/>
    <property type="match status" value="1"/>
</dbReference>
<dbReference type="InterPro" id="IPR036282">
    <property type="entry name" value="Glutathione-S-Trfase_C_sf"/>
</dbReference>